<dbReference type="Gene3D" id="3.30.210.10">
    <property type="entry name" value="DNA polymerase, thumb domain"/>
    <property type="match status" value="1"/>
</dbReference>
<evidence type="ECO:0000256" key="2">
    <source>
        <dbReference type="ARBA" id="ARBA00022679"/>
    </source>
</evidence>
<gene>
    <name evidence="6" type="ORF">JAAARDRAFT_203697</name>
</gene>
<feature type="domain" description="DNA-directed DNA polymerase X" evidence="5">
    <location>
        <begin position="39"/>
        <end position="466"/>
    </location>
</feature>
<dbReference type="SUPFAM" id="SSF81301">
    <property type="entry name" value="Nucleotidyltransferase"/>
    <property type="match status" value="1"/>
</dbReference>
<accession>A0A067QJ04</accession>
<dbReference type="OrthoDB" id="205514at2759"/>
<dbReference type="Gene3D" id="3.30.460.10">
    <property type="entry name" value="Beta Polymerase, domain 2"/>
    <property type="match status" value="1"/>
</dbReference>
<evidence type="ECO:0000313" key="7">
    <source>
        <dbReference type="Proteomes" id="UP000027265"/>
    </source>
</evidence>
<comment type="similarity">
    <text evidence="1">Belongs to the DNA polymerase type-X family.</text>
</comment>
<evidence type="ECO:0000313" key="6">
    <source>
        <dbReference type="EMBL" id="KDQ62601.1"/>
    </source>
</evidence>
<evidence type="ECO:0000259" key="5">
    <source>
        <dbReference type="SMART" id="SM00483"/>
    </source>
</evidence>
<dbReference type="GO" id="GO:0005634">
    <property type="term" value="C:nucleus"/>
    <property type="evidence" value="ECO:0007669"/>
    <property type="project" value="TreeGrafter"/>
</dbReference>
<sequence length="486" mass="53391">MWNVLRASHIRRPAPICRHIRQELRRFASAADVRQDDASAKDDIVDMLTESMQKEQEAPDKNVFKIRAFANAIKAIKQLDHPVRSVDDVKGVHGIGVGIARRINEFFARRLGDSNVSSSQLTISSSTSPSVNKSIDEAKMKRRAVAALQEVPSIGPKAARDLVEAGCMTLADLHKPEYLERLKPAMRVGVKFAKHLQTPVGRSEAEAVATLIQETISPEFDLHLVGSYRRGAPQSNDIDILLFHPSFDTLPTPPPSPSPFSPTTSTNTPKRGRPSIPFSFTSVSLSEREKSILLDEVVKPLEKCGVIAGKLSSGTKKFQGVARVPKRKRTGEWETAEERLEAASKNLGAYRRLDLNLAPLQSKASALLSLTGDLDFNRDMRSRAAKMGMHLNEFGLWRWVPSGDSTGASEATEVANASASSSKTKLSSKGEEDADACGIWEHVPTDSEASLLTELGVEWIEPEKRNFGFLSDKPKASRGRGRPRKV</sequence>
<reference evidence="7" key="1">
    <citation type="journal article" date="2014" name="Proc. Natl. Acad. Sci. U.S.A.">
        <title>Extensive sampling of basidiomycete genomes demonstrates inadequacy of the white-rot/brown-rot paradigm for wood decay fungi.</title>
        <authorList>
            <person name="Riley R."/>
            <person name="Salamov A.A."/>
            <person name="Brown D.W."/>
            <person name="Nagy L.G."/>
            <person name="Floudas D."/>
            <person name="Held B.W."/>
            <person name="Levasseur A."/>
            <person name="Lombard V."/>
            <person name="Morin E."/>
            <person name="Otillar R."/>
            <person name="Lindquist E.A."/>
            <person name="Sun H."/>
            <person name="LaButti K.M."/>
            <person name="Schmutz J."/>
            <person name="Jabbour D."/>
            <person name="Luo H."/>
            <person name="Baker S.E."/>
            <person name="Pisabarro A.G."/>
            <person name="Walton J.D."/>
            <person name="Blanchette R.A."/>
            <person name="Henrissat B."/>
            <person name="Martin F."/>
            <person name="Cullen D."/>
            <person name="Hibbett D.S."/>
            <person name="Grigoriev I.V."/>
        </authorList>
    </citation>
    <scope>NUCLEOTIDE SEQUENCE [LARGE SCALE GENOMIC DNA]</scope>
    <source>
        <strain evidence="7">MUCL 33604</strain>
    </source>
</reference>
<dbReference type="InterPro" id="IPR029398">
    <property type="entry name" value="PolB_thumb"/>
</dbReference>
<dbReference type="InParanoid" id="A0A067QJ04"/>
<feature type="compositionally biased region" description="Low complexity" evidence="4">
    <location>
        <begin position="415"/>
        <end position="427"/>
    </location>
</feature>
<dbReference type="GO" id="GO:0003677">
    <property type="term" value="F:DNA binding"/>
    <property type="evidence" value="ECO:0007669"/>
    <property type="project" value="InterPro"/>
</dbReference>
<dbReference type="GO" id="GO:0003887">
    <property type="term" value="F:DNA-directed DNA polymerase activity"/>
    <property type="evidence" value="ECO:0007669"/>
    <property type="project" value="InterPro"/>
</dbReference>
<dbReference type="Gene3D" id="1.10.150.20">
    <property type="entry name" value="5' to 3' exonuclease, C-terminal subdomain"/>
    <property type="match status" value="1"/>
</dbReference>
<dbReference type="InterPro" id="IPR002054">
    <property type="entry name" value="DNA-dir_DNA_pol_X"/>
</dbReference>
<dbReference type="GO" id="GO:0006284">
    <property type="term" value="P:base-excision repair"/>
    <property type="evidence" value="ECO:0007669"/>
    <property type="project" value="TreeGrafter"/>
</dbReference>
<dbReference type="InterPro" id="IPR043519">
    <property type="entry name" value="NT_sf"/>
</dbReference>
<dbReference type="HOGENOM" id="CLU_043700_0_0_1"/>
<dbReference type="InterPro" id="IPR010996">
    <property type="entry name" value="HHH_MUS81"/>
</dbReference>
<dbReference type="InterPro" id="IPR022312">
    <property type="entry name" value="DNA_pol_X"/>
</dbReference>
<proteinExistence type="inferred from homology"/>
<dbReference type="STRING" id="933084.A0A067QJ04"/>
<name>A0A067QJ04_9AGAM</name>
<dbReference type="EMBL" id="KL197711">
    <property type="protein sequence ID" value="KDQ62601.1"/>
    <property type="molecule type" value="Genomic_DNA"/>
</dbReference>
<dbReference type="InterPro" id="IPR028207">
    <property type="entry name" value="DNA_pol_B_palm_palm"/>
</dbReference>
<dbReference type="InterPro" id="IPR019843">
    <property type="entry name" value="DNA_pol-X_BS"/>
</dbReference>
<dbReference type="Proteomes" id="UP000027265">
    <property type="component" value="Unassembled WGS sequence"/>
</dbReference>
<dbReference type="SUPFAM" id="SSF47802">
    <property type="entry name" value="DNA polymerase beta, N-terminal domain-like"/>
    <property type="match status" value="1"/>
</dbReference>
<dbReference type="Pfam" id="PF10391">
    <property type="entry name" value="DNA_pol_lambd_f"/>
    <property type="match status" value="1"/>
</dbReference>
<dbReference type="PROSITE" id="PS00522">
    <property type="entry name" value="DNA_POLYMERASE_X"/>
    <property type="match status" value="1"/>
</dbReference>
<keyword evidence="2" id="KW-0808">Transferase</keyword>
<evidence type="ECO:0000256" key="1">
    <source>
        <dbReference type="ARBA" id="ARBA00008323"/>
    </source>
</evidence>
<evidence type="ECO:0000256" key="4">
    <source>
        <dbReference type="SAM" id="MobiDB-lite"/>
    </source>
</evidence>
<dbReference type="GO" id="GO:0006303">
    <property type="term" value="P:double-strand break repair via nonhomologous end joining"/>
    <property type="evidence" value="ECO:0007669"/>
    <property type="project" value="TreeGrafter"/>
</dbReference>
<dbReference type="PRINTS" id="PR00869">
    <property type="entry name" value="DNAPOLX"/>
</dbReference>
<feature type="compositionally biased region" description="Pro residues" evidence="4">
    <location>
        <begin position="251"/>
        <end position="260"/>
    </location>
</feature>
<dbReference type="PANTHER" id="PTHR11276">
    <property type="entry name" value="DNA POLYMERASE TYPE-X FAMILY MEMBER"/>
    <property type="match status" value="1"/>
</dbReference>
<dbReference type="InterPro" id="IPR027421">
    <property type="entry name" value="DNA_pol_lamdba_lyase_dom_sf"/>
</dbReference>
<dbReference type="InterPro" id="IPR037160">
    <property type="entry name" value="DNA_Pol_thumb_sf"/>
</dbReference>
<feature type="region of interest" description="Disordered" evidence="4">
    <location>
        <begin position="251"/>
        <end position="275"/>
    </location>
</feature>
<feature type="region of interest" description="Disordered" evidence="4">
    <location>
        <begin position="407"/>
        <end position="430"/>
    </location>
</feature>
<dbReference type="InterPro" id="IPR018944">
    <property type="entry name" value="DNA_pol_lambd_fingers_domain"/>
</dbReference>
<evidence type="ECO:0000256" key="3">
    <source>
        <dbReference type="ARBA" id="ARBA00022695"/>
    </source>
</evidence>
<dbReference type="Pfam" id="PF14791">
    <property type="entry name" value="DNA_pol_B_thumb"/>
    <property type="match status" value="1"/>
</dbReference>
<keyword evidence="7" id="KW-1185">Reference proteome</keyword>
<dbReference type="AlphaFoldDB" id="A0A067QJ04"/>
<organism evidence="6 7">
    <name type="scientific">Jaapia argillacea MUCL 33604</name>
    <dbReference type="NCBI Taxonomy" id="933084"/>
    <lineage>
        <taxon>Eukaryota</taxon>
        <taxon>Fungi</taxon>
        <taxon>Dikarya</taxon>
        <taxon>Basidiomycota</taxon>
        <taxon>Agaricomycotina</taxon>
        <taxon>Agaricomycetes</taxon>
        <taxon>Agaricomycetidae</taxon>
        <taxon>Jaapiales</taxon>
        <taxon>Jaapiaceae</taxon>
        <taxon>Jaapia</taxon>
    </lineage>
</organism>
<dbReference type="Gene3D" id="1.10.150.110">
    <property type="entry name" value="DNA polymerase beta, N-terminal domain-like"/>
    <property type="match status" value="1"/>
</dbReference>
<dbReference type="SMART" id="SM00483">
    <property type="entry name" value="POLXc"/>
    <property type="match status" value="1"/>
</dbReference>
<keyword evidence="3" id="KW-0548">Nucleotidyltransferase</keyword>
<dbReference type="SUPFAM" id="SSF81585">
    <property type="entry name" value="PsbU/PolX domain-like"/>
    <property type="match status" value="1"/>
</dbReference>
<dbReference type="PANTHER" id="PTHR11276:SF42">
    <property type="entry name" value="DNA POLYMERASE BETA"/>
    <property type="match status" value="1"/>
</dbReference>
<dbReference type="Pfam" id="PF14792">
    <property type="entry name" value="DNA_pol_B_palm"/>
    <property type="match status" value="1"/>
</dbReference>
<protein>
    <recommendedName>
        <fullName evidence="5">DNA-directed DNA polymerase X domain-containing protein</fullName>
    </recommendedName>
</protein>
<dbReference type="Pfam" id="PF14716">
    <property type="entry name" value="HHH_8"/>
    <property type="match status" value="1"/>
</dbReference>